<accession>A0AA36F363</accession>
<dbReference type="AlphaFoldDB" id="A0AA36F363"/>
<sequence>MQRYLPICCVCETRSRMLKILGIYICRVCYGEVETLRKNKFRSKRSKNSPVCDKNVSVQVTNGQHCPSSYKIQSTNTMSSTRPNKTDQCISPITRSNTALNPIIYTSDQHSLPTMSTNTNDQHSYRTTLPKTIDQNSLPTASPNTPDFNKHESLVCVSDINKIASYREFGINEILIKTHEN</sequence>
<reference evidence="1" key="1">
    <citation type="submission" date="2023-08" db="EMBL/GenBank/DDBJ databases">
        <authorList>
            <person name="Alioto T."/>
            <person name="Alioto T."/>
            <person name="Gomez Garrido J."/>
        </authorList>
    </citation>
    <scope>NUCLEOTIDE SEQUENCE</scope>
</reference>
<dbReference type="Proteomes" id="UP001162480">
    <property type="component" value="Chromosome 4"/>
</dbReference>
<evidence type="ECO:0000313" key="2">
    <source>
        <dbReference type="Proteomes" id="UP001162480"/>
    </source>
</evidence>
<evidence type="ECO:0000313" key="1">
    <source>
        <dbReference type="EMBL" id="CAI9722135.1"/>
    </source>
</evidence>
<gene>
    <name evidence="1" type="ORF">OCTVUL_1B020945</name>
</gene>
<name>A0AA36F363_OCTVU</name>
<protein>
    <submittedName>
        <fullName evidence="1">Uncharacterized protein</fullName>
    </submittedName>
</protein>
<organism evidence="1 2">
    <name type="scientific">Octopus vulgaris</name>
    <name type="common">Common octopus</name>
    <dbReference type="NCBI Taxonomy" id="6645"/>
    <lineage>
        <taxon>Eukaryota</taxon>
        <taxon>Metazoa</taxon>
        <taxon>Spiralia</taxon>
        <taxon>Lophotrochozoa</taxon>
        <taxon>Mollusca</taxon>
        <taxon>Cephalopoda</taxon>
        <taxon>Coleoidea</taxon>
        <taxon>Octopodiformes</taxon>
        <taxon>Octopoda</taxon>
        <taxon>Incirrata</taxon>
        <taxon>Octopodidae</taxon>
        <taxon>Octopus</taxon>
    </lineage>
</organism>
<dbReference type="EMBL" id="OX597817">
    <property type="protein sequence ID" value="CAI9722135.1"/>
    <property type="molecule type" value="Genomic_DNA"/>
</dbReference>
<proteinExistence type="predicted"/>
<keyword evidence="2" id="KW-1185">Reference proteome</keyword>